<gene>
    <name evidence="2" type="ORF">D9613_004351</name>
</gene>
<evidence type="ECO:0000313" key="3">
    <source>
        <dbReference type="Proteomes" id="UP000521872"/>
    </source>
</evidence>
<organism evidence="2 3">
    <name type="scientific">Agrocybe pediades</name>
    <dbReference type="NCBI Taxonomy" id="84607"/>
    <lineage>
        <taxon>Eukaryota</taxon>
        <taxon>Fungi</taxon>
        <taxon>Dikarya</taxon>
        <taxon>Basidiomycota</taxon>
        <taxon>Agaricomycotina</taxon>
        <taxon>Agaricomycetes</taxon>
        <taxon>Agaricomycetidae</taxon>
        <taxon>Agaricales</taxon>
        <taxon>Agaricineae</taxon>
        <taxon>Strophariaceae</taxon>
        <taxon>Agrocybe</taxon>
    </lineage>
</organism>
<dbReference type="GO" id="GO:0005886">
    <property type="term" value="C:plasma membrane"/>
    <property type="evidence" value="ECO:0007669"/>
    <property type="project" value="TreeGrafter"/>
</dbReference>
<protein>
    <recommendedName>
        <fullName evidence="1">GRAM domain-containing protein</fullName>
    </recommendedName>
</protein>
<dbReference type="PANTHER" id="PTHR23319">
    <property type="entry name" value="GRAM DOMAIN CONTAINING 1B, ISOFORM E"/>
    <property type="match status" value="1"/>
</dbReference>
<dbReference type="CDD" id="cd13220">
    <property type="entry name" value="PH-GRAM_GRAMDC"/>
    <property type="match status" value="1"/>
</dbReference>
<evidence type="ECO:0000313" key="2">
    <source>
        <dbReference type="EMBL" id="KAF4612365.1"/>
    </source>
</evidence>
<proteinExistence type="predicted"/>
<dbReference type="InterPro" id="IPR051482">
    <property type="entry name" value="Cholesterol_transport"/>
</dbReference>
<dbReference type="EMBL" id="JAACJL010000057">
    <property type="protein sequence ID" value="KAF4612365.1"/>
    <property type="molecule type" value="Genomic_DNA"/>
</dbReference>
<dbReference type="SMART" id="SM00568">
    <property type="entry name" value="GRAM"/>
    <property type="match status" value="1"/>
</dbReference>
<dbReference type="InterPro" id="IPR011993">
    <property type="entry name" value="PH-like_dom_sf"/>
</dbReference>
<dbReference type="GO" id="GO:0120015">
    <property type="term" value="F:sterol transfer activity"/>
    <property type="evidence" value="ECO:0007669"/>
    <property type="project" value="TreeGrafter"/>
</dbReference>
<dbReference type="PANTHER" id="PTHR23319:SF4">
    <property type="entry name" value="GRAM DOMAIN CONTAINING 1B, ISOFORM E"/>
    <property type="match status" value="1"/>
</dbReference>
<dbReference type="GO" id="GO:0032934">
    <property type="term" value="F:sterol binding"/>
    <property type="evidence" value="ECO:0007669"/>
    <property type="project" value="TreeGrafter"/>
</dbReference>
<sequence>MLAGGDAPKPTDSLYSNAWSEADETIYDDSNGSIDSTISDKAALAEAFAAANSKKNQEFHELFPQVPASDHLIEEHGCAIGKQILHHGRMYISVQHVSFNSNIFGWVTNLSIPMTDIVKLEKANTALIIPNAILITTEEQEYFFASFLFRDSAFETIEKIWALAKPRIEEAISTKDGKRSDSYDFNEVLDTHATVKPQLKAIETLLPAVTDARSAEEAFAASEHENK</sequence>
<dbReference type="Pfam" id="PF02893">
    <property type="entry name" value="GRAM"/>
    <property type="match status" value="1"/>
</dbReference>
<dbReference type="GO" id="GO:0140268">
    <property type="term" value="C:endoplasmic reticulum-plasma membrane contact site"/>
    <property type="evidence" value="ECO:0007669"/>
    <property type="project" value="TreeGrafter"/>
</dbReference>
<accession>A0A8H4QJQ2</accession>
<evidence type="ECO:0000259" key="1">
    <source>
        <dbReference type="SMART" id="SM00568"/>
    </source>
</evidence>
<feature type="domain" description="GRAM" evidence="1">
    <location>
        <begin position="57"/>
        <end position="124"/>
    </location>
</feature>
<reference evidence="2 3" key="1">
    <citation type="submission" date="2019-12" db="EMBL/GenBank/DDBJ databases">
        <authorList>
            <person name="Floudas D."/>
            <person name="Bentzer J."/>
            <person name="Ahren D."/>
            <person name="Johansson T."/>
            <person name="Persson P."/>
            <person name="Tunlid A."/>
        </authorList>
    </citation>
    <scope>NUCLEOTIDE SEQUENCE [LARGE SCALE GENOMIC DNA]</scope>
    <source>
        <strain evidence="2 3">CBS 102.39</strain>
    </source>
</reference>
<name>A0A8H4QJQ2_9AGAR</name>
<keyword evidence="3" id="KW-1185">Reference proteome</keyword>
<dbReference type="GO" id="GO:0032366">
    <property type="term" value="P:intracellular sterol transport"/>
    <property type="evidence" value="ECO:0007669"/>
    <property type="project" value="TreeGrafter"/>
</dbReference>
<dbReference type="GO" id="GO:0005789">
    <property type="term" value="C:endoplasmic reticulum membrane"/>
    <property type="evidence" value="ECO:0007669"/>
    <property type="project" value="TreeGrafter"/>
</dbReference>
<dbReference type="Proteomes" id="UP000521872">
    <property type="component" value="Unassembled WGS sequence"/>
</dbReference>
<dbReference type="InterPro" id="IPR004182">
    <property type="entry name" value="GRAM"/>
</dbReference>
<dbReference type="AlphaFoldDB" id="A0A8H4QJQ2"/>
<dbReference type="Gene3D" id="2.30.29.30">
    <property type="entry name" value="Pleckstrin-homology domain (PH domain)/Phosphotyrosine-binding domain (PTB)"/>
    <property type="match status" value="1"/>
</dbReference>
<comment type="caution">
    <text evidence="2">The sequence shown here is derived from an EMBL/GenBank/DDBJ whole genome shotgun (WGS) entry which is preliminary data.</text>
</comment>